<dbReference type="InterPro" id="IPR013108">
    <property type="entry name" value="Amidohydro_3"/>
</dbReference>
<sequence>MSGQVNGRGSPQPKPSLNGAGGTEPLPRKPATGAFGKGLKPLLLVLPTLATLAPRWFHGGDSYAVCSAEGEGVYTVDATQPRVQCILVRGQHIQATGSLDDIKKLRSWYGSPLVTDTLQRVLRREAPIYFISDGSIVVPGLSDSHAHILEYGEASQLPLEGTKSVEETVTRVRNYILSNPDVLKDKTKWIRGGGWDHTSWPSGKLPSAADLDSDPVIKGRPVVLQSKDCHALWVTLEAMKNSLPFADEVDGGVVLKDAQGNPSGLLLDNAQDLLKQPKPTERDLQERFMTTVRDAHRHGLTSIHDAGLDPGSLKFFKEEAKRGQLPIRIYAMHYFNETADYFGDKEKPTVSADNRMSVRSVKIFADGALRTGGAALHHHYHDNPETNGFMRIDPAVLYDRIPKFHAGRVASSDRANGIILDVFESSLKGANVTALRPRLEHAQMMTDEDMKRLGKLGVIASVQPTHAISDMLYAEDRLGPDRIRGLYAFRSILDSGARLTLGSDFPVETMNPLSGFYAAVSRLSPTGESPHGPNGWFPEQRLTREEALKGMTIDPAYASFTEKILGSLEVGKLADFVILSKDIMTVSVSEILSTKVLGTVIDGKVVYGKL</sequence>
<dbReference type="Gene3D" id="2.30.40.10">
    <property type="entry name" value="Urease, subunit C, domain 1"/>
    <property type="match status" value="1"/>
</dbReference>
<dbReference type="PANTHER" id="PTHR22642">
    <property type="entry name" value="IMIDAZOLONEPROPIONASE"/>
    <property type="match status" value="1"/>
</dbReference>
<dbReference type="InterPro" id="IPR033932">
    <property type="entry name" value="YtcJ-like"/>
</dbReference>
<evidence type="ECO:0000259" key="2">
    <source>
        <dbReference type="Pfam" id="PF07969"/>
    </source>
</evidence>
<dbReference type="GO" id="GO:0016810">
    <property type="term" value="F:hydrolase activity, acting on carbon-nitrogen (but not peptide) bonds"/>
    <property type="evidence" value="ECO:0007669"/>
    <property type="project" value="InterPro"/>
</dbReference>
<accession>A0A4Y7TUI8</accession>
<name>A0A4Y7TUI8_COPMI</name>
<evidence type="ECO:0000256" key="1">
    <source>
        <dbReference type="SAM" id="MobiDB-lite"/>
    </source>
</evidence>
<dbReference type="InterPro" id="IPR032466">
    <property type="entry name" value="Metal_Hydrolase"/>
</dbReference>
<keyword evidence="4" id="KW-1185">Reference proteome</keyword>
<dbReference type="SUPFAM" id="SSF51338">
    <property type="entry name" value="Composite domain of metallo-dependent hydrolases"/>
    <property type="match status" value="1"/>
</dbReference>
<feature type="region of interest" description="Disordered" evidence="1">
    <location>
        <begin position="1"/>
        <end position="31"/>
    </location>
</feature>
<evidence type="ECO:0000313" key="3">
    <source>
        <dbReference type="EMBL" id="TEB37548.1"/>
    </source>
</evidence>
<dbReference type="Gene3D" id="3.10.310.70">
    <property type="match status" value="1"/>
</dbReference>
<dbReference type="Pfam" id="PF07969">
    <property type="entry name" value="Amidohydro_3"/>
    <property type="match status" value="1"/>
</dbReference>
<dbReference type="PANTHER" id="PTHR22642:SF2">
    <property type="entry name" value="PROTEIN LONG AFTER FAR-RED 3"/>
    <property type="match status" value="1"/>
</dbReference>
<dbReference type="SUPFAM" id="SSF51556">
    <property type="entry name" value="Metallo-dependent hydrolases"/>
    <property type="match status" value="1"/>
</dbReference>
<proteinExistence type="predicted"/>
<reference evidence="3 4" key="1">
    <citation type="journal article" date="2019" name="Nat. Ecol. Evol.">
        <title>Megaphylogeny resolves global patterns of mushroom evolution.</title>
        <authorList>
            <person name="Varga T."/>
            <person name="Krizsan K."/>
            <person name="Foldi C."/>
            <person name="Dima B."/>
            <person name="Sanchez-Garcia M."/>
            <person name="Sanchez-Ramirez S."/>
            <person name="Szollosi G.J."/>
            <person name="Szarkandi J.G."/>
            <person name="Papp V."/>
            <person name="Albert L."/>
            <person name="Andreopoulos W."/>
            <person name="Angelini C."/>
            <person name="Antonin V."/>
            <person name="Barry K.W."/>
            <person name="Bougher N.L."/>
            <person name="Buchanan P."/>
            <person name="Buyck B."/>
            <person name="Bense V."/>
            <person name="Catcheside P."/>
            <person name="Chovatia M."/>
            <person name="Cooper J."/>
            <person name="Damon W."/>
            <person name="Desjardin D."/>
            <person name="Finy P."/>
            <person name="Geml J."/>
            <person name="Haridas S."/>
            <person name="Hughes K."/>
            <person name="Justo A."/>
            <person name="Karasinski D."/>
            <person name="Kautmanova I."/>
            <person name="Kiss B."/>
            <person name="Kocsube S."/>
            <person name="Kotiranta H."/>
            <person name="LaButti K.M."/>
            <person name="Lechner B.E."/>
            <person name="Liimatainen K."/>
            <person name="Lipzen A."/>
            <person name="Lukacs Z."/>
            <person name="Mihaltcheva S."/>
            <person name="Morgado L.N."/>
            <person name="Niskanen T."/>
            <person name="Noordeloos M.E."/>
            <person name="Ohm R.A."/>
            <person name="Ortiz-Santana B."/>
            <person name="Ovrebo C."/>
            <person name="Racz N."/>
            <person name="Riley R."/>
            <person name="Savchenko A."/>
            <person name="Shiryaev A."/>
            <person name="Soop K."/>
            <person name="Spirin V."/>
            <person name="Szebenyi C."/>
            <person name="Tomsovsky M."/>
            <person name="Tulloss R.E."/>
            <person name="Uehling J."/>
            <person name="Grigoriev I.V."/>
            <person name="Vagvolgyi C."/>
            <person name="Papp T."/>
            <person name="Martin F.M."/>
            <person name="Miettinen O."/>
            <person name="Hibbett D.S."/>
            <person name="Nagy L.G."/>
        </authorList>
    </citation>
    <scope>NUCLEOTIDE SEQUENCE [LARGE SCALE GENOMIC DNA]</scope>
    <source>
        <strain evidence="3 4">FP101781</strain>
    </source>
</reference>
<dbReference type="CDD" id="cd01300">
    <property type="entry name" value="YtcJ_like"/>
    <property type="match status" value="1"/>
</dbReference>
<protein>
    <recommendedName>
        <fullName evidence="2">Amidohydrolase 3 domain-containing protein</fullName>
    </recommendedName>
</protein>
<organism evidence="3 4">
    <name type="scientific">Coprinellus micaceus</name>
    <name type="common">Glistening ink-cap mushroom</name>
    <name type="synonym">Coprinus micaceus</name>
    <dbReference type="NCBI Taxonomy" id="71717"/>
    <lineage>
        <taxon>Eukaryota</taxon>
        <taxon>Fungi</taxon>
        <taxon>Dikarya</taxon>
        <taxon>Basidiomycota</taxon>
        <taxon>Agaricomycotina</taxon>
        <taxon>Agaricomycetes</taxon>
        <taxon>Agaricomycetidae</taxon>
        <taxon>Agaricales</taxon>
        <taxon>Agaricineae</taxon>
        <taxon>Psathyrellaceae</taxon>
        <taxon>Coprinellus</taxon>
    </lineage>
</organism>
<evidence type="ECO:0000313" key="4">
    <source>
        <dbReference type="Proteomes" id="UP000298030"/>
    </source>
</evidence>
<dbReference type="EMBL" id="QPFP01000004">
    <property type="protein sequence ID" value="TEB37548.1"/>
    <property type="molecule type" value="Genomic_DNA"/>
</dbReference>
<dbReference type="Proteomes" id="UP000298030">
    <property type="component" value="Unassembled WGS sequence"/>
</dbReference>
<dbReference type="OrthoDB" id="3501663at2759"/>
<feature type="domain" description="Amidohydrolase 3" evidence="2">
    <location>
        <begin position="134"/>
        <end position="607"/>
    </location>
</feature>
<comment type="caution">
    <text evidence="3">The sequence shown here is derived from an EMBL/GenBank/DDBJ whole genome shotgun (WGS) entry which is preliminary data.</text>
</comment>
<dbReference type="InterPro" id="IPR011059">
    <property type="entry name" value="Metal-dep_hydrolase_composite"/>
</dbReference>
<dbReference type="AlphaFoldDB" id="A0A4Y7TUI8"/>
<dbReference type="STRING" id="71717.A0A4Y7TUI8"/>
<dbReference type="Gene3D" id="3.20.20.140">
    <property type="entry name" value="Metal-dependent hydrolases"/>
    <property type="match status" value="1"/>
</dbReference>
<gene>
    <name evidence="3" type="ORF">FA13DRAFT_1786664</name>
</gene>